<gene>
    <name evidence="1" type="ORF">Acr_10g0010000</name>
</gene>
<evidence type="ECO:0000313" key="2">
    <source>
        <dbReference type="Proteomes" id="UP000585474"/>
    </source>
</evidence>
<keyword evidence="2" id="KW-1185">Reference proteome</keyword>
<name>A0A7J0FAD0_9ERIC</name>
<proteinExistence type="predicted"/>
<protein>
    <submittedName>
        <fullName evidence="1">Uncharacterized protein</fullName>
    </submittedName>
</protein>
<reference evidence="1 2" key="1">
    <citation type="submission" date="2019-07" db="EMBL/GenBank/DDBJ databases">
        <title>De Novo Assembly of kiwifruit Actinidia rufa.</title>
        <authorList>
            <person name="Sugita-Konishi S."/>
            <person name="Sato K."/>
            <person name="Mori E."/>
            <person name="Abe Y."/>
            <person name="Kisaki G."/>
            <person name="Hamano K."/>
            <person name="Suezawa K."/>
            <person name="Otani M."/>
            <person name="Fukuda T."/>
            <person name="Manabe T."/>
            <person name="Gomi K."/>
            <person name="Tabuchi M."/>
            <person name="Akimitsu K."/>
            <person name="Kataoka I."/>
        </authorList>
    </citation>
    <scope>NUCLEOTIDE SEQUENCE [LARGE SCALE GENOMIC DNA]</scope>
    <source>
        <strain evidence="2">cv. Fuchu</strain>
    </source>
</reference>
<dbReference type="Proteomes" id="UP000585474">
    <property type="component" value="Unassembled WGS sequence"/>
</dbReference>
<comment type="caution">
    <text evidence="1">The sequence shown here is derived from an EMBL/GenBank/DDBJ whole genome shotgun (WGS) entry which is preliminary data.</text>
</comment>
<sequence>MKLAMKSPLRSPNESIVSRNSFLNHYLAGPFRVAEKALHITSSKYPWSDMSSHYSFCERGQVLSDQSIYGKQHTCTGVAGVDPSVQISDILGVLLDDLDSDKTRLLSRPGLGLGDRCCRFRAWSENHRPNGEIGEIIEFLEPVLEKEVVDYSR</sequence>
<dbReference type="AlphaFoldDB" id="A0A7J0FAD0"/>
<evidence type="ECO:0000313" key="1">
    <source>
        <dbReference type="EMBL" id="GFY95615.1"/>
    </source>
</evidence>
<accession>A0A7J0FAD0</accession>
<organism evidence="1 2">
    <name type="scientific">Actinidia rufa</name>
    <dbReference type="NCBI Taxonomy" id="165716"/>
    <lineage>
        <taxon>Eukaryota</taxon>
        <taxon>Viridiplantae</taxon>
        <taxon>Streptophyta</taxon>
        <taxon>Embryophyta</taxon>
        <taxon>Tracheophyta</taxon>
        <taxon>Spermatophyta</taxon>
        <taxon>Magnoliopsida</taxon>
        <taxon>eudicotyledons</taxon>
        <taxon>Gunneridae</taxon>
        <taxon>Pentapetalae</taxon>
        <taxon>asterids</taxon>
        <taxon>Ericales</taxon>
        <taxon>Actinidiaceae</taxon>
        <taxon>Actinidia</taxon>
    </lineage>
</organism>
<dbReference type="EMBL" id="BJWL01000010">
    <property type="protein sequence ID" value="GFY95615.1"/>
    <property type="molecule type" value="Genomic_DNA"/>
</dbReference>